<dbReference type="RefSeq" id="WP_307229231.1">
    <property type="nucleotide sequence ID" value="NZ_JAUSTT010000011.1"/>
</dbReference>
<sequence length="223" mass="25398">MTQRNFMNVNEVYPILDMINRKVGQIKRGSSHNFESPLLNDGNTLDSSQWQVESFEVMRDHENDIDPNVIKQVMIIYRNGAIDTITLTRGLTPPVGADIPDHEYINHLMIVEVMIATQYMGKYQEVIAKIFKEHGYGNFQRIELTYDDADWFVDEQPPAIDDGYENPNDFYDGGGYSSGHDPEVDEAEDYADSHYTASDEVTPPESGWADGYNPSDPTDYVIQ</sequence>
<evidence type="ECO:0000313" key="2">
    <source>
        <dbReference type="EMBL" id="MDQ0176230.1"/>
    </source>
</evidence>
<accession>A0ABT9WSF6</accession>
<organism evidence="2 3">
    <name type="scientific">Bacillus chungangensis</name>
    <dbReference type="NCBI Taxonomy" id="587633"/>
    <lineage>
        <taxon>Bacteria</taxon>
        <taxon>Bacillati</taxon>
        <taxon>Bacillota</taxon>
        <taxon>Bacilli</taxon>
        <taxon>Bacillales</taxon>
        <taxon>Bacillaceae</taxon>
        <taxon>Bacillus</taxon>
    </lineage>
</organism>
<reference evidence="2 3" key="1">
    <citation type="submission" date="2023-07" db="EMBL/GenBank/DDBJ databases">
        <title>Genomic Encyclopedia of Type Strains, Phase IV (KMG-IV): sequencing the most valuable type-strain genomes for metagenomic binning, comparative biology and taxonomic classification.</title>
        <authorList>
            <person name="Goeker M."/>
        </authorList>
    </citation>
    <scope>NUCLEOTIDE SEQUENCE [LARGE SCALE GENOMIC DNA]</scope>
    <source>
        <strain evidence="2 3">DSM 23837</strain>
    </source>
</reference>
<comment type="caution">
    <text evidence="2">The sequence shown here is derived from an EMBL/GenBank/DDBJ whole genome shotgun (WGS) entry which is preliminary data.</text>
</comment>
<dbReference type="Proteomes" id="UP001223586">
    <property type="component" value="Unassembled WGS sequence"/>
</dbReference>
<evidence type="ECO:0000313" key="3">
    <source>
        <dbReference type="Proteomes" id="UP001223586"/>
    </source>
</evidence>
<protein>
    <submittedName>
        <fullName evidence="2">Uncharacterized protein</fullName>
    </submittedName>
</protein>
<name>A0ABT9WSF6_9BACI</name>
<proteinExistence type="predicted"/>
<gene>
    <name evidence="2" type="ORF">J2S08_002067</name>
</gene>
<evidence type="ECO:0000256" key="1">
    <source>
        <dbReference type="SAM" id="MobiDB-lite"/>
    </source>
</evidence>
<keyword evidence="3" id="KW-1185">Reference proteome</keyword>
<feature type="region of interest" description="Disordered" evidence="1">
    <location>
        <begin position="155"/>
        <end position="223"/>
    </location>
</feature>
<dbReference type="EMBL" id="JAUSTT010000011">
    <property type="protein sequence ID" value="MDQ0176230.1"/>
    <property type="molecule type" value="Genomic_DNA"/>
</dbReference>